<evidence type="ECO:0000256" key="4">
    <source>
        <dbReference type="ARBA" id="ARBA00022688"/>
    </source>
</evidence>
<dbReference type="EMBL" id="HACG01026705">
    <property type="protein sequence ID" value="CEK73570.1"/>
    <property type="molecule type" value="Transcribed_RNA"/>
</dbReference>
<dbReference type="GO" id="GO:0005743">
    <property type="term" value="C:mitochondrial inner membrane"/>
    <property type="evidence" value="ECO:0007669"/>
    <property type="project" value="TreeGrafter"/>
</dbReference>
<comment type="similarity">
    <text evidence="3 8">Belongs to the COQ9 family.</text>
</comment>
<gene>
    <name evidence="12" type="primary">ORF87282</name>
</gene>
<keyword evidence="4 8" id="KW-0831">Ubiquinone biosynthesis</keyword>
<evidence type="ECO:0000313" key="12">
    <source>
        <dbReference type="EMBL" id="CEK73570.1"/>
    </source>
</evidence>
<evidence type="ECO:0000259" key="10">
    <source>
        <dbReference type="Pfam" id="PF08511"/>
    </source>
</evidence>
<organism evidence="12">
    <name type="scientific">Arion vulgaris</name>
    <dbReference type="NCBI Taxonomy" id="1028688"/>
    <lineage>
        <taxon>Eukaryota</taxon>
        <taxon>Metazoa</taxon>
        <taxon>Spiralia</taxon>
        <taxon>Lophotrochozoa</taxon>
        <taxon>Mollusca</taxon>
        <taxon>Gastropoda</taxon>
        <taxon>Heterobranchia</taxon>
        <taxon>Euthyneura</taxon>
        <taxon>Panpulmonata</taxon>
        <taxon>Eupulmonata</taxon>
        <taxon>Stylommatophora</taxon>
        <taxon>Helicina</taxon>
        <taxon>Arionoidea</taxon>
        <taxon>Arionidae</taxon>
        <taxon>Arion</taxon>
    </lineage>
</organism>
<evidence type="ECO:0000256" key="9">
    <source>
        <dbReference type="SAM" id="MobiDB-lite"/>
    </source>
</evidence>
<dbReference type="GO" id="GO:0006744">
    <property type="term" value="P:ubiquinone biosynthetic process"/>
    <property type="evidence" value="ECO:0007669"/>
    <property type="project" value="UniProtKB-UniRule"/>
</dbReference>
<name>A0A0B7A0T7_9EUPU</name>
<keyword evidence="6 8" id="KW-0446">Lipid-binding</keyword>
<reference evidence="12" key="1">
    <citation type="submission" date="2014-12" db="EMBL/GenBank/DDBJ databases">
        <title>Insight into the proteome of Arion vulgaris.</title>
        <authorList>
            <person name="Aradska J."/>
            <person name="Bulat T."/>
            <person name="Smidak R."/>
            <person name="Sarate P."/>
            <person name="Gangsoo J."/>
            <person name="Sialana F."/>
            <person name="Bilban M."/>
            <person name="Lubec G."/>
        </authorList>
    </citation>
    <scope>NUCLEOTIDE SEQUENCE</scope>
    <source>
        <tissue evidence="12">Skin</tissue>
    </source>
</reference>
<feature type="domain" description="COQ9 C-terminal" evidence="10">
    <location>
        <begin position="197"/>
        <end position="266"/>
    </location>
</feature>
<evidence type="ECO:0000256" key="6">
    <source>
        <dbReference type="ARBA" id="ARBA00023121"/>
    </source>
</evidence>
<dbReference type="PANTHER" id="PTHR21427">
    <property type="entry name" value="UBIQUINONE BIOSYNTHESIS PROTEIN COQ9, MITOCHONDRIAL"/>
    <property type="match status" value="1"/>
</dbReference>
<evidence type="ECO:0000256" key="3">
    <source>
        <dbReference type="ARBA" id="ARBA00010766"/>
    </source>
</evidence>
<evidence type="ECO:0000256" key="1">
    <source>
        <dbReference type="ARBA" id="ARBA00004173"/>
    </source>
</evidence>
<evidence type="ECO:0000256" key="2">
    <source>
        <dbReference type="ARBA" id="ARBA00004749"/>
    </source>
</evidence>
<dbReference type="UniPathway" id="UPA00232"/>
<protein>
    <recommendedName>
        <fullName evidence="8">Ubiquinone biosynthesis protein</fullName>
    </recommendedName>
</protein>
<feature type="domain" description="Ubiquinone biosynthesis protein COQ9 HTH" evidence="11">
    <location>
        <begin position="82"/>
        <end position="108"/>
    </location>
</feature>
<evidence type="ECO:0000259" key="11">
    <source>
        <dbReference type="Pfam" id="PF21392"/>
    </source>
</evidence>
<dbReference type="NCBIfam" id="TIGR02396">
    <property type="entry name" value="diverge_rpsU"/>
    <property type="match status" value="1"/>
</dbReference>
<dbReference type="AlphaFoldDB" id="A0A0B7A0T7"/>
<feature type="compositionally biased region" description="Polar residues" evidence="9">
    <location>
        <begin position="43"/>
        <end position="57"/>
    </location>
</feature>
<comment type="subcellular location">
    <subcellularLocation>
        <location evidence="1 8">Mitochondrion</location>
    </subcellularLocation>
</comment>
<keyword evidence="7 8" id="KW-0496">Mitochondrion</keyword>
<dbReference type="PANTHER" id="PTHR21427:SF19">
    <property type="entry name" value="UBIQUINONE BIOSYNTHESIS PROTEIN COQ9, MITOCHONDRIAL"/>
    <property type="match status" value="1"/>
</dbReference>
<dbReference type="InterPro" id="IPR013718">
    <property type="entry name" value="COQ9_C"/>
</dbReference>
<comment type="function">
    <text evidence="8">Membrane-associated protein that warps the membrane surface to access and bind aromatic isoprenes with high specificity, including ubiquinone (CoQ) isoprene intermediates and presents them directly to Coq7, therefore facilitating the Coq7-mediated hydroxylase step. Participates in the biosynthesis of coenzyme Q, also named ubiquinone, an essential lipid-soluble electron transporter for aerobic cellular respiration.</text>
</comment>
<evidence type="ECO:0000256" key="7">
    <source>
        <dbReference type="ARBA" id="ARBA00023128"/>
    </source>
</evidence>
<proteinExistence type="inferred from homology"/>
<sequence>MAVCSIITRRMSRIASSFVHSRSALSSFNFLCVRTLATTSCQKTSAHNDQGDNTKQQENTHEKQAPGTSQSKNDEHEYEHLIRQRILQASIPHVQEYGWTKKAIEAGARDEGLPPVAHGMFPRGGAELVHFFNVKSNLELAKTLKLEVENAKSQGVRKLETIPFIRDALKTRLKMIVPYRNTWPQAMAILALPQNLPESFSNLLKLTDDIWFYAEDRSVDFNWYTKRLSLAAVYAATETYMIQDKSPDLQDTWTFLDNRLENVQRFAAAKRSCGQTRDFLKEASVGFFIMGRNILGLNSRNN</sequence>
<dbReference type="FunFam" id="1.10.357.10:FF:000004">
    <property type="entry name" value="Ubiquinone biosynthesis protein COQ9, mitochondrial"/>
    <property type="match status" value="1"/>
</dbReference>
<dbReference type="GO" id="GO:0008289">
    <property type="term" value="F:lipid binding"/>
    <property type="evidence" value="ECO:0007669"/>
    <property type="project" value="UniProtKB-UniRule"/>
</dbReference>
<dbReference type="Gene3D" id="1.10.357.10">
    <property type="entry name" value="Tetracycline Repressor, domain 2"/>
    <property type="match status" value="1"/>
</dbReference>
<accession>A0A0B7A0T7</accession>
<dbReference type="InterPro" id="IPR048674">
    <property type="entry name" value="COQ9_HTH"/>
</dbReference>
<dbReference type="Pfam" id="PF08511">
    <property type="entry name" value="COQ9"/>
    <property type="match status" value="1"/>
</dbReference>
<comment type="pathway">
    <text evidence="2 8">Cofactor biosynthesis; ubiquinone biosynthesis.</text>
</comment>
<evidence type="ECO:0000256" key="5">
    <source>
        <dbReference type="ARBA" id="ARBA00022946"/>
    </source>
</evidence>
<keyword evidence="5" id="KW-0809">Transit peptide</keyword>
<dbReference type="Pfam" id="PF21392">
    <property type="entry name" value="COQ9_N"/>
    <property type="match status" value="1"/>
</dbReference>
<evidence type="ECO:0000256" key="8">
    <source>
        <dbReference type="RuleBase" id="RU366063"/>
    </source>
</evidence>
<feature type="region of interest" description="Disordered" evidence="9">
    <location>
        <begin position="43"/>
        <end position="76"/>
    </location>
</feature>
<dbReference type="InterPro" id="IPR012762">
    <property type="entry name" value="Ubiq_biosynth_COQ9"/>
</dbReference>